<organism evidence="2 4">
    <name type="scientific">Populus alba x Populus x berolinensis</name>
    <dbReference type="NCBI Taxonomy" id="444605"/>
    <lineage>
        <taxon>Eukaryota</taxon>
        <taxon>Viridiplantae</taxon>
        <taxon>Streptophyta</taxon>
        <taxon>Embryophyta</taxon>
        <taxon>Tracheophyta</taxon>
        <taxon>Spermatophyta</taxon>
        <taxon>Magnoliopsida</taxon>
        <taxon>eudicotyledons</taxon>
        <taxon>Gunneridae</taxon>
        <taxon>Pentapetalae</taxon>
        <taxon>rosids</taxon>
        <taxon>fabids</taxon>
        <taxon>Malpighiales</taxon>
        <taxon>Salicaceae</taxon>
        <taxon>Saliceae</taxon>
        <taxon>Populus</taxon>
    </lineage>
</organism>
<gene>
    <name evidence="2" type="ORF">NC653_037445</name>
    <name evidence="3" type="ORF">NC653_037448</name>
</gene>
<evidence type="ECO:0000256" key="1">
    <source>
        <dbReference type="SAM" id="SignalP"/>
    </source>
</evidence>
<evidence type="ECO:0000313" key="2">
    <source>
        <dbReference type="EMBL" id="KAJ6959149.1"/>
    </source>
</evidence>
<dbReference type="EMBL" id="JAQIZT010000017">
    <property type="protein sequence ID" value="KAJ6959149.1"/>
    <property type="molecule type" value="Genomic_DNA"/>
</dbReference>
<proteinExistence type="predicted"/>
<dbReference type="AlphaFoldDB" id="A0AAD6LEJ4"/>
<keyword evidence="4" id="KW-1185">Reference proteome</keyword>
<keyword evidence="1" id="KW-0732">Signal</keyword>
<evidence type="ECO:0000313" key="4">
    <source>
        <dbReference type="Proteomes" id="UP001164929"/>
    </source>
</evidence>
<accession>A0AAD6LEJ4</accession>
<feature type="signal peptide" evidence="1">
    <location>
        <begin position="1"/>
        <end position="17"/>
    </location>
</feature>
<sequence length="63" mass="7722">MFKFWASICPNLELLLHLFVQILDFYLKKKEDKFEKNNNNKISKLQTKELARRYFLKIKILNC</sequence>
<reference evidence="2" key="1">
    <citation type="journal article" date="2023" name="Mol. Ecol. Resour.">
        <title>Chromosome-level genome assembly of a triploid poplar Populus alba 'Berolinensis'.</title>
        <authorList>
            <person name="Chen S."/>
            <person name="Yu Y."/>
            <person name="Wang X."/>
            <person name="Wang S."/>
            <person name="Zhang T."/>
            <person name="Zhou Y."/>
            <person name="He R."/>
            <person name="Meng N."/>
            <person name="Wang Y."/>
            <person name="Liu W."/>
            <person name="Liu Z."/>
            <person name="Liu J."/>
            <person name="Guo Q."/>
            <person name="Huang H."/>
            <person name="Sederoff R.R."/>
            <person name="Wang G."/>
            <person name="Qu G."/>
            <person name="Chen S."/>
        </authorList>
    </citation>
    <scope>NUCLEOTIDE SEQUENCE</scope>
    <source>
        <strain evidence="2">SC-2020</strain>
    </source>
</reference>
<feature type="chain" id="PRO_5042441538" evidence="1">
    <location>
        <begin position="18"/>
        <end position="63"/>
    </location>
</feature>
<evidence type="ECO:0000313" key="3">
    <source>
        <dbReference type="EMBL" id="KAJ6959152.1"/>
    </source>
</evidence>
<dbReference type="Proteomes" id="UP001164929">
    <property type="component" value="Chromosome 17"/>
</dbReference>
<comment type="caution">
    <text evidence="2">The sequence shown here is derived from an EMBL/GenBank/DDBJ whole genome shotgun (WGS) entry which is preliminary data.</text>
</comment>
<protein>
    <submittedName>
        <fullName evidence="2">Uncharacterized protein</fullName>
    </submittedName>
</protein>
<dbReference type="EMBL" id="JAQIZT010000017">
    <property type="protein sequence ID" value="KAJ6959152.1"/>
    <property type="molecule type" value="Genomic_DNA"/>
</dbReference>
<name>A0AAD6LEJ4_9ROSI</name>